<dbReference type="WBParaSite" id="jg1816">
    <property type="protein sequence ID" value="jg1816"/>
    <property type="gene ID" value="jg1816"/>
</dbReference>
<name>A0A915DDS0_9BILA</name>
<evidence type="ECO:0000313" key="3">
    <source>
        <dbReference type="WBParaSite" id="jg1816"/>
    </source>
</evidence>
<keyword evidence="2" id="KW-1185">Reference proteome</keyword>
<feature type="region of interest" description="Disordered" evidence="1">
    <location>
        <begin position="1"/>
        <end position="68"/>
    </location>
</feature>
<accession>A0A915DDS0</accession>
<feature type="compositionally biased region" description="Basic and acidic residues" evidence="1">
    <location>
        <begin position="10"/>
        <end position="54"/>
    </location>
</feature>
<evidence type="ECO:0000313" key="2">
    <source>
        <dbReference type="Proteomes" id="UP000887574"/>
    </source>
</evidence>
<protein>
    <submittedName>
        <fullName evidence="3">Uncharacterized protein</fullName>
    </submittedName>
</protein>
<proteinExistence type="predicted"/>
<dbReference type="AlphaFoldDB" id="A0A915DDS0"/>
<evidence type="ECO:0000256" key="1">
    <source>
        <dbReference type="SAM" id="MobiDB-lite"/>
    </source>
</evidence>
<sequence length="112" mass="13104">MLFPISAKLAQEKESQSKQSQHETESKKALSEKRKEAAAIRWRKTEENNERQQKGTESFVNKRKRPQLRRTCSVQVDMTSEPMFRLEQERAVLLSRLVGLKKSQREKVFQGA</sequence>
<reference evidence="3" key="1">
    <citation type="submission" date="2022-11" db="UniProtKB">
        <authorList>
            <consortium name="WormBaseParasite"/>
        </authorList>
    </citation>
    <scope>IDENTIFICATION</scope>
</reference>
<organism evidence="2 3">
    <name type="scientific">Ditylenchus dipsaci</name>
    <dbReference type="NCBI Taxonomy" id="166011"/>
    <lineage>
        <taxon>Eukaryota</taxon>
        <taxon>Metazoa</taxon>
        <taxon>Ecdysozoa</taxon>
        <taxon>Nematoda</taxon>
        <taxon>Chromadorea</taxon>
        <taxon>Rhabditida</taxon>
        <taxon>Tylenchina</taxon>
        <taxon>Tylenchomorpha</taxon>
        <taxon>Sphaerularioidea</taxon>
        <taxon>Anguinidae</taxon>
        <taxon>Anguininae</taxon>
        <taxon>Ditylenchus</taxon>
    </lineage>
</organism>
<dbReference type="Proteomes" id="UP000887574">
    <property type="component" value="Unplaced"/>
</dbReference>